<protein>
    <submittedName>
        <fullName evidence="2">Uncharacterized protein</fullName>
    </submittedName>
</protein>
<proteinExistence type="predicted"/>
<gene>
    <name evidence="2" type="ORF">JOC58_004680</name>
</gene>
<name>A0ABU1J5E8_9BACL</name>
<dbReference type="EMBL" id="JAVDQH010000039">
    <property type="protein sequence ID" value="MDR6246735.1"/>
    <property type="molecule type" value="Genomic_DNA"/>
</dbReference>
<feature type="transmembrane region" description="Helical" evidence="1">
    <location>
        <begin position="12"/>
        <end position="28"/>
    </location>
</feature>
<feature type="transmembrane region" description="Helical" evidence="1">
    <location>
        <begin position="34"/>
        <end position="50"/>
    </location>
</feature>
<dbReference type="Proteomes" id="UP001185028">
    <property type="component" value="Unassembled WGS sequence"/>
</dbReference>
<evidence type="ECO:0000313" key="3">
    <source>
        <dbReference type="Proteomes" id="UP001185028"/>
    </source>
</evidence>
<reference evidence="2 3" key="1">
    <citation type="submission" date="2023-07" db="EMBL/GenBank/DDBJ databases">
        <title>Genomic Encyclopedia of Type Strains, Phase IV (KMG-IV): sequencing the most valuable type-strain genomes for metagenomic binning, comparative biology and taxonomic classification.</title>
        <authorList>
            <person name="Goeker M."/>
        </authorList>
    </citation>
    <scope>NUCLEOTIDE SEQUENCE [LARGE SCALE GENOMIC DNA]</scope>
    <source>
        <strain evidence="2 3">DSM 22170</strain>
    </source>
</reference>
<keyword evidence="1" id="KW-0812">Transmembrane</keyword>
<accession>A0ABU1J5E8</accession>
<evidence type="ECO:0000256" key="1">
    <source>
        <dbReference type="SAM" id="Phobius"/>
    </source>
</evidence>
<evidence type="ECO:0000313" key="2">
    <source>
        <dbReference type="EMBL" id="MDR6246735.1"/>
    </source>
</evidence>
<keyword evidence="1" id="KW-1133">Transmembrane helix</keyword>
<keyword evidence="3" id="KW-1185">Reference proteome</keyword>
<sequence>MKRYDDRDKHLEWVIIMLYPIVAFIMLSSREVSASGWILLIVHLLFCLLWRNLRSVMVSSVVMWIVAVPIWLYVEAGRSAQAAANFTGSLPWIILMYVLIVFAPSLLLVSLRKKLWSRYKLK</sequence>
<feature type="transmembrane region" description="Helical" evidence="1">
    <location>
        <begin position="94"/>
        <end position="111"/>
    </location>
</feature>
<feature type="transmembrane region" description="Helical" evidence="1">
    <location>
        <begin position="57"/>
        <end position="74"/>
    </location>
</feature>
<organism evidence="2 3">
    <name type="scientific">Paenibacillus hunanensis</name>
    <dbReference type="NCBI Taxonomy" id="539262"/>
    <lineage>
        <taxon>Bacteria</taxon>
        <taxon>Bacillati</taxon>
        <taxon>Bacillota</taxon>
        <taxon>Bacilli</taxon>
        <taxon>Bacillales</taxon>
        <taxon>Paenibacillaceae</taxon>
        <taxon>Paenibacillus</taxon>
    </lineage>
</organism>
<comment type="caution">
    <text evidence="2">The sequence shown here is derived from an EMBL/GenBank/DDBJ whole genome shotgun (WGS) entry which is preliminary data.</text>
</comment>
<keyword evidence="1" id="KW-0472">Membrane</keyword>